<evidence type="ECO:0000313" key="3">
    <source>
        <dbReference type="Proteomes" id="UP000043699"/>
    </source>
</evidence>
<dbReference type="EMBL" id="CCXS01000001">
    <property type="protein sequence ID" value="CEG24121.1"/>
    <property type="molecule type" value="Genomic_DNA"/>
</dbReference>
<organism evidence="2 3">
    <name type="scientific">Planococcus massiliensis</name>
    <dbReference type="NCBI Taxonomy" id="1499687"/>
    <lineage>
        <taxon>Bacteria</taxon>
        <taxon>Bacillati</taxon>
        <taxon>Bacillota</taxon>
        <taxon>Bacilli</taxon>
        <taxon>Bacillales</taxon>
        <taxon>Caryophanaceae</taxon>
        <taxon>Planococcus</taxon>
    </lineage>
</organism>
<reference evidence="2 3" key="1">
    <citation type="submission" date="2014-09" db="EMBL/GenBank/DDBJ databases">
        <authorList>
            <person name="Urmite Genomes Urmite Genomes"/>
        </authorList>
    </citation>
    <scope>NUCLEOTIDE SEQUENCE [LARGE SCALE GENOMIC DNA]</scope>
    <source>
        <strain evidence="2 3">ES2</strain>
    </source>
</reference>
<accession>A0A098ES37</accession>
<sequence>MYSRMAFENDTKKVEKALKKYEDKKNEALVLLAEIDMFEKMDDVKDAELWRRQSLKEKLVTVERQRKELKTLITSYIDKHGDQDLQRYAELLAELEKDKPKYS</sequence>
<name>A0A098ES37_9BACL</name>
<evidence type="ECO:0000313" key="2">
    <source>
        <dbReference type="EMBL" id="CEG24121.1"/>
    </source>
</evidence>
<proteinExistence type="predicted"/>
<keyword evidence="3" id="KW-1185">Reference proteome</keyword>
<feature type="coiled-coil region" evidence="1">
    <location>
        <begin position="4"/>
        <end position="72"/>
    </location>
</feature>
<dbReference type="AlphaFoldDB" id="A0A098ES37"/>
<keyword evidence="1" id="KW-0175">Coiled coil</keyword>
<evidence type="ECO:0000256" key="1">
    <source>
        <dbReference type="SAM" id="Coils"/>
    </source>
</evidence>
<gene>
    <name evidence="2" type="ORF">BN1080_03141</name>
</gene>
<dbReference type="RefSeq" id="WP_234398978.1">
    <property type="nucleotide sequence ID" value="NZ_CCXS01000001.1"/>
</dbReference>
<protein>
    <submittedName>
        <fullName evidence="2">Uncharacterized protein</fullName>
    </submittedName>
</protein>
<dbReference type="Proteomes" id="UP000043699">
    <property type="component" value="Unassembled WGS sequence"/>
</dbReference>